<gene>
    <name evidence="3" type="ORF">MUG09_13845</name>
</gene>
<dbReference type="EMBL" id="CP094929">
    <property type="protein sequence ID" value="UOM50642.1"/>
    <property type="molecule type" value="Genomic_DNA"/>
</dbReference>
<dbReference type="PANTHER" id="PTHR11091">
    <property type="entry name" value="OXIDOREDUCTASE-RELATED"/>
    <property type="match status" value="1"/>
</dbReference>
<dbReference type="RefSeq" id="WP_244772029.1">
    <property type="nucleotide sequence ID" value="NZ_CP094929.1"/>
</dbReference>
<evidence type="ECO:0000256" key="1">
    <source>
        <dbReference type="ARBA" id="ARBA00006056"/>
    </source>
</evidence>
<accession>A0ABY4D8M3</accession>
<dbReference type="Proteomes" id="UP000829708">
    <property type="component" value="Chromosome"/>
</dbReference>
<sequence length="364" mass="39177">MKEEIRIGRNALEQFVAGVFSNLGLSSEEAADSAEILVAADARGIPSHGVARLWRYENGIRKGIMASSVIPSILRETPISLVLDANGAMGMYLSKQTMTKVIEKAKGSGAAFASIRNSNHYGIAGYYAEMAAKHDMIGICMTNTAALGVPTFGRMSMFGTNPIAFSIPGHSGKLFTLDMSTTAVTRGKIEVYEREQRELPQGWAVDTKGQVTGNAGQLLQDMLYQRGGGLIPLGGAGELFGGHKGYGLAVMVDIMTAITSGGVFGKSVMDSEATSARVCHFFGAIRLDVFRDPEELKTDMDRLLEELNNTEPAQGCERVYYAGQKEHEAERNSNLNGVPLSLKVFEQLSAIGKRAGVEFPQPLL</sequence>
<comment type="similarity">
    <text evidence="1">Belongs to the LDH2/MDH2 oxidoreductase family.</text>
</comment>
<dbReference type="Pfam" id="PF02615">
    <property type="entry name" value="Ldh_2"/>
    <property type="match status" value="1"/>
</dbReference>
<protein>
    <submittedName>
        <fullName evidence="3">Ldh family oxidoreductase</fullName>
    </submittedName>
</protein>
<dbReference type="Gene3D" id="3.30.1370.60">
    <property type="entry name" value="Hypothetical oxidoreductase yiak, domain 2"/>
    <property type="match status" value="1"/>
</dbReference>
<name>A0ABY4D8M3_9SPIR</name>
<dbReference type="InterPro" id="IPR043143">
    <property type="entry name" value="Mal/L-sulf/L-lact_DH-like_NADP"/>
</dbReference>
<keyword evidence="4" id="KW-1185">Reference proteome</keyword>
<proteinExistence type="inferred from homology"/>
<organism evidence="3 4">
    <name type="scientific">Sphaerochaeta associata</name>
    <dbReference type="NCBI Taxonomy" id="1129264"/>
    <lineage>
        <taxon>Bacteria</taxon>
        <taxon>Pseudomonadati</taxon>
        <taxon>Spirochaetota</taxon>
        <taxon>Spirochaetia</taxon>
        <taxon>Spirochaetales</taxon>
        <taxon>Sphaerochaetaceae</taxon>
        <taxon>Sphaerochaeta</taxon>
    </lineage>
</organism>
<dbReference type="InterPro" id="IPR003767">
    <property type="entry name" value="Malate/L-lactate_DH-like"/>
</dbReference>
<dbReference type="PANTHER" id="PTHR11091:SF0">
    <property type="entry name" value="MALATE DEHYDROGENASE"/>
    <property type="match status" value="1"/>
</dbReference>
<reference evidence="4" key="1">
    <citation type="journal article" date="2024" name="J Bioinform Genom">
        <title>Complete genome sequence of the type strain bacterium Sphaerochaeta associata GLS2t (VKM B-2742)t.</title>
        <authorList>
            <person name="Troshina O.Y."/>
            <person name="Tepeeva A.N."/>
            <person name="Arzamasceva V.O."/>
            <person name="Whitman W.B."/>
            <person name="Varghese N."/>
            <person name="Shapiro N."/>
            <person name="Woyke T."/>
            <person name="Kripides N.C."/>
            <person name="Vasilenko O.V."/>
        </authorList>
    </citation>
    <scope>NUCLEOTIDE SEQUENCE [LARGE SCALE GENOMIC DNA]</scope>
    <source>
        <strain evidence="4">GLS2T</strain>
    </source>
</reference>
<evidence type="ECO:0000313" key="3">
    <source>
        <dbReference type="EMBL" id="UOM50642.1"/>
    </source>
</evidence>
<evidence type="ECO:0000256" key="2">
    <source>
        <dbReference type="ARBA" id="ARBA00023002"/>
    </source>
</evidence>
<keyword evidence="2" id="KW-0560">Oxidoreductase</keyword>
<evidence type="ECO:0000313" key="4">
    <source>
        <dbReference type="Proteomes" id="UP000829708"/>
    </source>
</evidence>
<dbReference type="Gene3D" id="1.10.1530.10">
    <property type="match status" value="1"/>
</dbReference>
<dbReference type="InterPro" id="IPR043144">
    <property type="entry name" value="Mal/L-sulf/L-lact_DH-like_ah"/>
</dbReference>
<dbReference type="SUPFAM" id="SSF89733">
    <property type="entry name" value="L-sulfolactate dehydrogenase-like"/>
    <property type="match status" value="1"/>
</dbReference>
<dbReference type="InterPro" id="IPR036111">
    <property type="entry name" value="Mal/L-sulfo/L-lacto_DH-like_sf"/>
</dbReference>